<keyword evidence="4" id="KW-1185">Reference proteome</keyword>
<name>A0ABX6II01_9ACTN</name>
<evidence type="ECO:0000259" key="2">
    <source>
        <dbReference type="Pfam" id="PF13472"/>
    </source>
</evidence>
<accession>A0ABX6II01</accession>
<gene>
    <name evidence="3" type="ORF">GII31_12060</name>
</gene>
<evidence type="ECO:0000313" key="4">
    <source>
        <dbReference type="Proteomes" id="UP001059836"/>
    </source>
</evidence>
<dbReference type="PANTHER" id="PTHR30383">
    <property type="entry name" value="THIOESTERASE 1/PROTEASE 1/LYSOPHOSPHOLIPASE L1"/>
    <property type="match status" value="1"/>
</dbReference>
<dbReference type="PANTHER" id="PTHR30383:SF5">
    <property type="entry name" value="SGNH HYDROLASE-TYPE ESTERASE DOMAIN-CONTAINING PROTEIN"/>
    <property type="match status" value="1"/>
</dbReference>
<feature type="compositionally biased region" description="Basic residues" evidence="1">
    <location>
        <begin position="1"/>
        <end position="10"/>
    </location>
</feature>
<dbReference type="InterPro" id="IPR036514">
    <property type="entry name" value="SGNH_hydro_sf"/>
</dbReference>
<dbReference type="EMBL" id="CP045809">
    <property type="protein sequence ID" value="QHN35505.1"/>
    <property type="molecule type" value="Genomic_DNA"/>
</dbReference>
<dbReference type="InterPro" id="IPR013830">
    <property type="entry name" value="SGNH_hydro"/>
</dbReference>
<dbReference type="Gene3D" id="3.40.50.1110">
    <property type="entry name" value="SGNH hydrolase"/>
    <property type="match status" value="1"/>
</dbReference>
<dbReference type="Pfam" id="PF13472">
    <property type="entry name" value="Lipase_GDSL_2"/>
    <property type="match status" value="1"/>
</dbReference>
<dbReference type="Proteomes" id="UP001059836">
    <property type="component" value="Chromosome"/>
</dbReference>
<proteinExistence type="predicted"/>
<protein>
    <submittedName>
        <fullName evidence="3">SGNH/GDSL hydrolase family protein</fullName>
    </submittedName>
</protein>
<dbReference type="GO" id="GO:0016787">
    <property type="term" value="F:hydrolase activity"/>
    <property type="evidence" value="ECO:0007669"/>
    <property type="project" value="UniProtKB-KW"/>
</dbReference>
<evidence type="ECO:0000256" key="1">
    <source>
        <dbReference type="SAM" id="MobiDB-lite"/>
    </source>
</evidence>
<dbReference type="InterPro" id="IPR051532">
    <property type="entry name" value="Ester_Hydrolysis_Enzymes"/>
</dbReference>
<keyword evidence="3" id="KW-0378">Hydrolase</keyword>
<feature type="region of interest" description="Disordered" evidence="1">
    <location>
        <begin position="1"/>
        <end position="21"/>
    </location>
</feature>
<reference evidence="3" key="1">
    <citation type="journal article" date="2021" name="Nat. Microbiol.">
        <title>Cocultivation of an ultrasmall environmental parasitic bacterium with lytic ability against bacteria associated with wastewater foams.</title>
        <authorList>
            <person name="Batinovic S."/>
            <person name="Rose J.J.A."/>
            <person name="Ratcliffe J."/>
            <person name="Seviour R.J."/>
            <person name="Petrovski S."/>
        </authorList>
    </citation>
    <scope>NUCLEOTIDE SEQUENCE</scope>
    <source>
        <strain evidence="3">CON9</strain>
    </source>
</reference>
<dbReference type="SUPFAM" id="SSF52266">
    <property type="entry name" value="SGNH hydrolase"/>
    <property type="match status" value="1"/>
</dbReference>
<evidence type="ECO:0000313" key="3">
    <source>
        <dbReference type="EMBL" id="QHN35505.1"/>
    </source>
</evidence>
<organism evidence="3 4">
    <name type="scientific">Gordonia pseudamarae</name>
    <dbReference type="NCBI Taxonomy" id="2831662"/>
    <lineage>
        <taxon>Bacteria</taxon>
        <taxon>Bacillati</taxon>
        <taxon>Actinomycetota</taxon>
        <taxon>Actinomycetes</taxon>
        <taxon>Mycobacteriales</taxon>
        <taxon>Gordoniaceae</taxon>
        <taxon>Gordonia</taxon>
    </lineage>
</organism>
<feature type="domain" description="SGNH hydrolase-type esterase" evidence="2">
    <location>
        <begin position="94"/>
        <end position="271"/>
    </location>
</feature>
<sequence>MRTRGGCRRGRVADAGPRPRHIVRRPRPAVSRTHLRVAAAAGLVAAAALSARASLRAQAAAARRTIGKPFGEHPHASDGVFKKKYGDRLHLLLVGDSIAAGLGATDKNETLGAHLARRIAQRTRRSVALRTVAVVGSETTMLAGQLATLETAYRPDVAVIVVGGNDVIHRVPVSTSIEHLGRTIEALQELGAVVVVGTCPDLSALTAVPRPLRTLGAIASRQLAAAQFAETERRGAIPVPLARVVGPFFAAQPDKMFAEDRFHPSGAGYRRTAKALVGPIAAALGAEGSDSSAGIGPMAEQSG</sequence>
<dbReference type="CDD" id="cd01836">
    <property type="entry name" value="FeeA_FeeB_like"/>
    <property type="match status" value="1"/>
</dbReference>